<proteinExistence type="predicted"/>
<comment type="caution">
    <text evidence="1">The sequence shown here is derived from an EMBL/GenBank/DDBJ whole genome shotgun (WGS) entry which is preliminary data.</text>
</comment>
<organism evidence="1 2">
    <name type="scientific">Aquamicrobium soli</name>
    <dbReference type="NCBI Taxonomy" id="1811518"/>
    <lineage>
        <taxon>Bacteria</taxon>
        <taxon>Pseudomonadati</taxon>
        <taxon>Pseudomonadota</taxon>
        <taxon>Alphaproteobacteria</taxon>
        <taxon>Hyphomicrobiales</taxon>
        <taxon>Phyllobacteriaceae</taxon>
        <taxon>Aquamicrobium</taxon>
    </lineage>
</organism>
<reference evidence="2" key="1">
    <citation type="journal article" date="2019" name="Int. J. Syst. Evol. Microbiol.">
        <title>The Global Catalogue of Microorganisms (GCM) 10K type strain sequencing project: providing services to taxonomists for standard genome sequencing and annotation.</title>
        <authorList>
            <consortium name="The Broad Institute Genomics Platform"/>
            <consortium name="The Broad Institute Genome Sequencing Center for Infectious Disease"/>
            <person name="Wu L."/>
            <person name="Ma J."/>
        </authorList>
    </citation>
    <scope>NUCLEOTIDE SEQUENCE [LARGE SCALE GENOMIC DNA]</scope>
    <source>
        <strain evidence="2">KCTC 52165</strain>
    </source>
</reference>
<dbReference type="RefSeq" id="WP_378223154.1">
    <property type="nucleotide sequence ID" value="NZ_JBHRTK010000019.1"/>
</dbReference>
<gene>
    <name evidence="1" type="ORF">ACFOHJ_18390</name>
</gene>
<dbReference type="Proteomes" id="UP001595583">
    <property type="component" value="Unassembled WGS sequence"/>
</dbReference>
<evidence type="ECO:0000313" key="1">
    <source>
        <dbReference type="EMBL" id="MFC3208196.1"/>
    </source>
</evidence>
<name>A0ABV7KGS1_9HYPH</name>
<keyword evidence="2" id="KW-1185">Reference proteome</keyword>
<protein>
    <submittedName>
        <fullName evidence="1">Uncharacterized protein</fullName>
    </submittedName>
</protein>
<dbReference type="EMBL" id="JBHRTK010000019">
    <property type="protein sequence ID" value="MFC3208196.1"/>
    <property type="molecule type" value="Genomic_DNA"/>
</dbReference>
<accession>A0ABV7KGS1</accession>
<evidence type="ECO:0000313" key="2">
    <source>
        <dbReference type="Proteomes" id="UP001595583"/>
    </source>
</evidence>
<sequence>MAETLLSLIQEYREQLAINNATECDAGDEDALAEATYRPSYNRLCTSPPAATSLEEAIAAIRLVADEEATCGGQPELTVNVLRAALTFFDGGQCIG</sequence>